<keyword evidence="3" id="KW-0808">Transferase</keyword>
<feature type="signal peptide" evidence="6">
    <location>
        <begin position="1"/>
        <end position="30"/>
    </location>
</feature>
<dbReference type="Proteomes" id="UP001293593">
    <property type="component" value="Unassembled WGS sequence"/>
</dbReference>
<evidence type="ECO:0000313" key="7">
    <source>
        <dbReference type="EMBL" id="KAK4277178.1"/>
    </source>
</evidence>
<evidence type="ECO:0000256" key="2">
    <source>
        <dbReference type="ARBA" id="ARBA00022676"/>
    </source>
</evidence>
<keyword evidence="6" id="KW-0732">Signal</keyword>
<evidence type="ECO:0000256" key="5">
    <source>
        <dbReference type="ARBA" id="ARBA00023180"/>
    </source>
</evidence>
<dbReference type="InterPro" id="IPR044174">
    <property type="entry name" value="BC10-like"/>
</dbReference>
<feature type="chain" id="PRO_5042077806" description="Core-2/I-branching beta-1,6-N-acetylglucosaminyltransferase family protein" evidence="6">
    <location>
        <begin position="31"/>
        <end position="385"/>
    </location>
</feature>
<evidence type="ECO:0008006" key="9">
    <source>
        <dbReference type="Google" id="ProtNLM"/>
    </source>
</evidence>
<dbReference type="GO" id="GO:0016757">
    <property type="term" value="F:glycosyltransferase activity"/>
    <property type="evidence" value="ECO:0007669"/>
    <property type="project" value="UniProtKB-KW"/>
</dbReference>
<dbReference type="Pfam" id="PF02485">
    <property type="entry name" value="Branch"/>
    <property type="match status" value="1"/>
</dbReference>
<dbReference type="AlphaFoldDB" id="A0AAE1MVC8"/>
<evidence type="ECO:0000256" key="1">
    <source>
        <dbReference type="ARBA" id="ARBA00004606"/>
    </source>
</evidence>
<evidence type="ECO:0000313" key="8">
    <source>
        <dbReference type="Proteomes" id="UP001293593"/>
    </source>
</evidence>
<evidence type="ECO:0000256" key="6">
    <source>
        <dbReference type="SAM" id="SignalP"/>
    </source>
</evidence>
<dbReference type="InterPro" id="IPR003406">
    <property type="entry name" value="Glyco_trans_14"/>
</dbReference>
<keyword evidence="8" id="KW-1185">Reference proteome</keyword>
<name>A0AAE1MVC8_9FABA</name>
<keyword evidence="2" id="KW-0328">Glycosyltransferase</keyword>
<gene>
    <name evidence="7" type="ORF">QN277_015214</name>
</gene>
<reference evidence="7" key="1">
    <citation type="submission" date="2023-10" db="EMBL/GenBank/DDBJ databases">
        <title>Chromosome-level genome of the transformable northern wattle, Acacia crassicarpa.</title>
        <authorList>
            <person name="Massaro I."/>
            <person name="Sinha N.R."/>
            <person name="Poethig S."/>
            <person name="Leichty A.R."/>
        </authorList>
    </citation>
    <scope>NUCLEOTIDE SEQUENCE</scope>
    <source>
        <strain evidence="7">Acra3RX</strain>
        <tissue evidence="7">Leaf</tissue>
    </source>
</reference>
<dbReference type="EMBL" id="JAWXYG010000003">
    <property type="protein sequence ID" value="KAK4277178.1"/>
    <property type="molecule type" value="Genomic_DNA"/>
</dbReference>
<organism evidence="7 8">
    <name type="scientific">Acacia crassicarpa</name>
    <name type="common">northern wattle</name>
    <dbReference type="NCBI Taxonomy" id="499986"/>
    <lineage>
        <taxon>Eukaryota</taxon>
        <taxon>Viridiplantae</taxon>
        <taxon>Streptophyta</taxon>
        <taxon>Embryophyta</taxon>
        <taxon>Tracheophyta</taxon>
        <taxon>Spermatophyta</taxon>
        <taxon>Magnoliopsida</taxon>
        <taxon>eudicotyledons</taxon>
        <taxon>Gunneridae</taxon>
        <taxon>Pentapetalae</taxon>
        <taxon>rosids</taxon>
        <taxon>fabids</taxon>
        <taxon>Fabales</taxon>
        <taxon>Fabaceae</taxon>
        <taxon>Caesalpinioideae</taxon>
        <taxon>mimosoid clade</taxon>
        <taxon>Acacieae</taxon>
        <taxon>Acacia</taxon>
    </lineage>
</organism>
<keyword evidence="4" id="KW-0472">Membrane</keyword>
<keyword evidence="5" id="KW-0325">Glycoprotein</keyword>
<sequence>MPSPPNPLSLFCLLLLCFPLAVFFTATTNSKPNVSQTPDAPILNIPIPTAIVAQSVAFFDVHRNRKNFHRYVLSRTEDDDVLFRVASRVKTKPKSPRKIAFLFLTTTPLPFAPLWEAYFNQAPKNLFNIYVHADPRFSYDPPFAGVFFDRIIPSKHTMRYSPTLISAARRLLAHALIDDPSNYMFALLSAACIPLHSFNFTYSTLIPSAKSFIEILKHEEWTYDRWAARGPEVMLPEVKLEDFRMGSQFWALTRKHARLVVNDQKLWSKFKLPCVCKYTCYPEENYFPTLLSMWDPKGCVPATLTHVDWTGRDDGHPRTYNASEVGPELIESMRNRRPRYGDEEINGSDWRLNNGRQDPFLFARKFAPDALQPLMSIAGGVILRD</sequence>
<dbReference type="PANTHER" id="PTHR31042">
    <property type="entry name" value="CORE-2/I-BRANCHING BETA-1,6-N-ACETYLGLUCOSAMINYLTRANSFERASE FAMILY PROTEIN-RELATED"/>
    <property type="match status" value="1"/>
</dbReference>
<comment type="subcellular location">
    <subcellularLocation>
        <location evidence="1">Membrane</location>
        <topology evidence="1">Single-pass type II membrane protein</topology>
    </subcellularLocation>
</comment>
<accession>A0AAE1MVC8</accession>
<evidence type="ECO:0000256" key="4">
    <source>
        <dbReference type="ARBA" id="ARBA00023136"/>
    </source>
</evidence>
<comment type="caution">
    <text evidence="7">The sequence shown here is derived from an EMBL/GenBank/DDBJ whole genome shotgun (WGS) entry which is preliminary data.</text>
</comment>
<dbReference type="GO" id="GO:0016020">
    <property type="term" value="C:membrane"/>
    <property type="evidence" value="ECO:0007669"/>
    <property type="project" value="UniProtKB-SubCell"/>
</dbReference>
<proteinExistence type="predicted"/>
<protein>
    <recommendedName>
        <fullName evidence="9">Core-2/I-branching beta-1,6-N-acetylglucosaminyltransferase family protein</fullName>
    </recommendedName>
</protein>
<evidence type="ECO:0000256" key="3">
    <source>
        <dbReference type="ARBA" id="ARBA00022679"/>
    </source>
</evidence>
<dbReference type="PANTHER" id="PTHR31042:SF60">
    <property type="entry name" value="CORE-2_I-BRANCHING BETA-1,6-N-ACETYLGLUCOSAMINYLTRANSFERASE FAMILY PROTEIN"/>
    <property type="match status" value="1"/>
</dbReference>